<dbReference type="GO" id="GO:0043139">
    <property type="term" value="F:5'-3' DNA helicase activity"/>
    <property type="evidence" value="ECO:0007669"/>
    <property type="project" value="TreeGrafter"/>
</dbReference>
<reference evidence="7 8" key="1">
    <citation type="submission" date="2015-01" db="EMBL/GenBank/DDBJ databases">
        <title>Genome sequencing of Jeotgalibacillus soli.</title>
        <authorList>
            <person name="Goh K.M."/>
            <person name="Chan K.-G."/>
            <person name="Yaakop A.S."/>
            <person name="Ee R."/>
            <person name="Gan H.M."/>
            <person name="Chan C.S."/>
        </authorList>
    </citation>
    <scope>NUCLEOTIDE SEQUENCE [LARGE SCALE GENOMIC DNA]</scope>
    <source>
        <strain evidence="7 8">P9</strain>
    </source>
</reference>
<accession>A0A0C2VLG6</accession>
<evidence type="ECO:0000256" key="1">
    <source>
        <dbReference type="ARBA" id="ARBA00007913"/>
    </source>
</evidence>
<dbReference type="Gene3D" id="3.40.50.300">
    <property type="entry name" value="P-loop containing nucleotide triphosphate hydrolases"/>
    <property type="match status" value="2"/>
</dbReference>
<feature type="domain" description="AAA+ ATPase" evidence="6">
    <location>
        <begin position="157"/>
        <end position="375"/>
    </location>
</feature>
<keyword evidence="5" id="KW-0067">ATP-binding</keyword>
<dbReference type="SUPFAM" id="SSF52540">
    <property type="entry name" value="P-loop containing nucleoside triphosphate hydrolases"/>
    <property type="match status" value="1"/>
</dbReference>
<name>A0A0C2VLG6_9BACL</name>
<dbReference type="Pfam" id="PF13086">
    <property type="entry name" value="AAA_11"/>
    <property type="match status" value="1"/>
</dbReference>
<dbReference type="GO" id="GO:0005524">
    <property type="term" value="F:ATP binding"/>
    <property type="evidence" value="ECO:0007669"/>
    <property type="project" value="UniProtKB-KW"/>
</dbReference>
<gene>
    <name evidence="7" type="ORF">KP78_28500</name>
</gene>
<dbReference type="EMBL" id="JXRP01000018">
    <property type="protein sequence ID" value="KIL45306.1"/>
    <property type="molecule type" value="Genomic_DNA"/>
</dbReference>
<dbReference type="Proteomes" id="UP000031938">
    <property type="component" value="Unassembled WGS sequence"/>
</dbReference>
<dbReference type="SMART" id="SM00382">
    <property type="entry name" value="AAA"/>
    <property type="match status" value="1"/>
</dbReference>
<dbReference type="RefSeq" id="WP_052474815.1">
    <property type="nucleotide sequence ID" value="NZ_JXRP01000018.1"/>
</dbReference>
<evidence type="ECO:0000313" key="7">
    <source>
        <dbReference type="EMBL" id="KIL45306.1"/>
    </source>
</evidence>
<dbReference type="PATRIC" id="fig|889306.3.peg.2863"/>
<dbReference type="InterPro" id="IPR047187">
    <property type="entry name" value="SF1_C_Upf1"/>
</dbReference>
<comment type="similarity">
    <text evidence="1">Belongs to the DNA2/NAM7 helicase family.</text>
</comment>
<keyword evidence="8" id="KW-1185">Reference proteome</keyword>
<dbReference type="STRING" id="889306.KP78_28500"/>
<dbReference type="PANTHER" id="PTHR43788">
    <property type="entry name" value="DNA2/NAM7 HELICASE FAMILY MEMBER"/>
    <property type="match status" value="1"/>
</dbReference>
<keyword evidence="3" id="KW-0378">Hydrolase</keyword>
<protein>
    <recommendedName>
        <fullName evidence="6">AAA+ ATPase domain-containing protein</fullName>
    </recommendedName>
</protein>
<organism evidence="7 8">
    <name type="scientific">Jeotgalibacillus soli</name>
    <dbReference type="NCBI Taxonomy" id="889306"/>
    <lineage>
        <taxon>Bacteria</taxon>
        <taxon>Bacillati</taxon>
        <taxon>Bacillota</taxon>
        <taxon>Bacilli</taxon>
        <taxon>Bacillales</taxon>
        <taxon>Caryophanaceae</taxon>
        <taxon>Jeotgalibacillus</taxon>
    </lineage>
</organism>
<dbReference type="Pfam" id="PF13087">
    <property type="entry name" value="AAA_12"/>
    <property type="match status" value="1"/>
</dbReference>
<evidence type="ECO:0000256" key="3">
    <source>
        <dbReference type="ARBA" id="ARBA00022801"/>
    </source>
</evidence>
<evidence type="ECO:0000256" key="4">
    <source>
        <dbReference type="ARBA" id="ARBA00022806"/>
    </source>
</evidence>
<dbReference type="CDD" id="cd18808">
    <property type="entry name" value="SF1_C_Upf1"/>
    <property type="match status" value="1"/>
</dbReference>
<comment type="caution">
    <text evidence="7">The sequence shown here is derived from an EMBL/GenBank/DDBJ whole genome shotgun (WGS) entry which is preliminary data.</text>
</comment>
<dbReference type="InterPro" id="IPR003593">
    <property type="entry name" value="AAA+_ATPase"/>
</dbReference>
<dbReference type="GO" id="GO:0016787">
    <property type="term" value="F:hydrolase activity"/>
    <property type="evidence" value="ECO:0007669"/>
    <property type="project" value="UniProtKB-KW"/>
</dbReference>
<dbReference type="PANTHER" id="PTHR43788:SF8">
    <property type="entry name" value="DNA-BINDING PROTEIN SMUBP-2"/>
    <property type="match status" value="1"/>
</dbReference>
<dbReference type="InterPro" id="IPR041677">
    <property type="entry name" value="DNA2/NAM7_AAA_11"/>
</dbReference>
<proteinExistence type="inferred from homology"/>
<dbReference type="InterPro" id="IPR041679">
    <property type="entry name" value="DNA2/NAM7-like_C"/>
</dbReference>
<dbReference type="OrthoDB" id="9757917at2"/>
<evidence type="ECO:0000256" key="2">
    <source>
        <dbReference type="ARBA" id="ARBA00022741"/>
    </source>
</evidence>
<dbReference type="InterPro" id="IPR050534">
    <property type="entry name" value="Coronavir_polyprotein_1ab"/>
</dbReference>
<dbReference type="InterPro" id="IPR027417">
    <property type="entry name" value="P-loop_NTPase"/>
</dbReference>
<evidence type="ECO:0000256" key="5">
    <source>
        <dbReference type="ARBA" id="ARBA00022840"/>
    </source>
</evidence>
<dbReference type="AlphaFoldDB" id="A0A0C2VLG6"/>
<keyword evidence="2" id="KW-0547">Nucleotide-binding</keyword>
<evidence type="ECO:0000313" key="8">
    <source>
        <dbReference type="Proteomes" id="UP000031938"/>
    </source>
</evidence>
<keyword evidence="4" id="KW-0347">Helicase</keyword>
<evidence type="ECO:0000259" key="6">
    <source>
        <dbReference type="SMART" id="SM00382"/>
    </source>
</evidence>
<sequence>MFMNEWFSQWQTALQAEITAVKSRSNHGIRLQQGRIVFSQNGQTIAQYSIDHNNKLPEGVPITLHCTAHIRGTLLSVTNMNVILDLDGELEEIDERALMTLEPWRLLEKLGDTLVEAEEDTHKRQRIIRTIIPNQPDFHPADKTTSTLHELFLRSLYNHATYLWGPPGTGKTYTLARLAAALYLKGKKVLLLSHSNAAIDVLMLELAEFLEGKGKWTEEGIIRYGFAANPSLGKINGLLPEDQLIMNYPDLAEKIQKGTSRRKRLTGRLGKRGKSDDLGKLNQLEEKMALLKMKWNEKERELVAASNVIGTTLTKAMLDQTIHKLDVDVVIIDEASMAYVPQIAFAATLGQHTVVCGDFKQLPAVTTSFHPLVKKWMAQDVFHHAGIVSSVNSHKSHQHLVILNEQRRMHPAISSFTNQFIYDGYVRDHHSVLKEREAIAAYSPFPGDAIKMINTRGLGMSTLQESNGSRFHILSSLISITFMLQAAKSGAKSIGYITPYRAQAKWMEGMLAIFWEDENCSVESATIHRFQGSESDIILFDTVDHDCMPGRLFSGANHRGLVNVAVTRARGKFIHLQNEEVFSRHLTTSNAMVQLQNHSANLGAIASLNRLSHELGRKAHKQISWHTGPVPERLIKDLTLAKGSIKLYMPKNILLHPSIITSLRSVMKIPIKLYGLGSIAGLEGNVIEANLQKPCTFPLLIIDDQATWINLPYARSDTSNATIARVLSKQFKKRLIRQLEWT</sequence>